<evidence type="ECO:0000256" key="4">
    <source>
        <dbReference type="ARBA" id="ARBA00022741"/>
    </source>
</evidence>
<sequence length="482" mass="50857">MREIAGRYRPDEELGRGGMGVVWKAWDARLRRHVAVKRLLVPAGASPADRAGMRRRFLREARAAAGLEHPSIIGVHDVVEEPGGDIWMVMEYVQGRSLEEAAKDGLPAERVAAIGLDLLGALRTAHGAGVMHRDVKPANVLVTDAGRTVLTDFGIAAVADGSGSLTADGAVIGSAGYVAPERYDEGTDEPEADLWSLGATLYYAAEGKRAYAATSMRHLIGQLFSGRIPEFERSGPLAPVIEGLLQRDVADRWDAATAEKALKAIADGATTSMPAPSPEPPALTPALSPATAPDAGGAAVRKATVTTGKKAGSRAVGFLKGAVPVVLLGLGLLYLNHDRLLGLFDGPVFASTPPGLCNDVDKTARNYTSATSTFTREQFVEDASWKKTGEKEGYRCTWGEAETVSLAPVLIIVDRYDSSKAAQKAVRTGAALGGEARNDFRVDNIAVAVLCQDASSGRDPEQQGCADEIAAAVKARLEAQRP</sequence>
<accession>A0A7D3VVR8</accession>
<proteinExistence type="predicted"/>
<dbReference type="PANTHER" id="PTHR43289:SF6">
    <property type="entry name" value="SERINE_THREONINE-PROTEIN KINASE NEKL-3"/>
    <property type="match status" value="1"/>
</dbReference>
<dbReference type="GO" id="GO:0004674">
    <property type="term" value="F:protein serine/threonine kinase activity"/>
    <property type="evidence" value="ECO:0007669"/>
    <property type="project" value="UniProtKB-KW"/>
</dbReference>
<dbReference type="PROSITE" id="PS00108">
    <property type="entry name" value="PROTEIN_KINASE_ST"/>
    <property type="match status" value="1"/>
</dbReference>
<name>A0A7D3VVR8_ACTVE</name>
<keyword evidence="5" id="KW-0418">Kinase</keyword>
<dbReference type="Gene3D" id="3.30.200.20">
    <property type="entry name" value="Phosphorylase Kinase, domain 1"/>
    <property type="match status" value="1"/>
</dbReference>
<keyword evidence="2" id="KW-0723">Serine/threonine-protein kinase</keyword>
<dbReference type="CDD" id="cd14014">
    <property type="entry name" value="STKc_PknB_like"/>
    <property type="match status" value="1"/>
</dbReference>
<dbReference type="InterPro" id="IPR000719">
    <property type="entry name" value="Prot_kinase_dom"/>
</dbReference>
<feature type="region of interest" description="Disordered" evidence="8">
    <location>
        <begin position="269"/>
        <end position="295"/>
    </location>
</feature>
<evidence type="ECO:0000256" key="6">
    <source>
        <dbReference type="ARBA" id="ARBA00022840"/>
    </source>
</evidence>
<dbReference type="Proteomes" id="UP000501240">
    <property type="component" value="Chromosome"/>
</dbReference>
<dbReference type="Gene3D" id="1.10.510.10">
    <property type="entry name" value="Transferase(Phosphotransferase) domain 1"/>
    <property type="match status" value="1"/>
</dbReference>
<dbReference type="InterPro" id="IPR008271">
    <property type="entry name" value="Ser/Thr_kinase_AS"/>
</dbReference>
<evidence type="ECO:0000256" key="8">
    <source>
        <dbReference type="SAM" id="MobiDB-lite"/>
    </source>
</evidence>
<feature type="binding site" evidence="7">
    <location>
        <position position="37"/>
    </location>
    <ligand>
        <name>ATP</name>
        <dbReference type="ChEBI" id="CHEBI:30616"/>
    </ligand>
</feature>
<evidence type="ECO:0000256" key="5">
    <source>
        <dbReference type="ARBA" id="ARBA00022777"/>
    </source>
</evidence>
<keyword evidence="3" id="KW-0808">Transferase</keyword>
<keyword evidence="11" id="KW-1185">Reference proteome</keyword>
<dbReference type="EC" id="2.7.11.1" evidence="1"/>
<evidence type="ECO:0000256" key="1">
    <source>
        <dbReference type="ARBA" id="ARBA00012513"/>
    </source>
</evidence>
<evidence type="ECO:0000256" key="7">
    <source>
        <dbReference type="PROSITE-ProRule" id="PRU10141"/>
    </source>
</evidence>
<evidence type="ECO:0000256" key="2">
    <source>
        <dbReference type="ARBA" id="ARBA00022527"/>
    </source>
</evidence>
<keyword evidence="4 7" id="KW-0547">Nucleotide-binding</keyword>
<organism evidence="10 11">
    <name type="scientific">Actinomadura verrucosospora</name>
    <dbReference type="NCBI Taxonomy" id="46165"/>
    <lineage>
        <taxon>Bacteria</taxon>
        <taxon>Bacillati</taxon>
        <taxon>Actinomycetota</taxon>
        <taxon>Actinomycetes</taxon>
        <taxon>Streptosporangiales</taxon>
        <taxon>Thermomonosporaceae</taxon>
        <taxon>Actinomadura</taxon>
    </lineage>
</organism>
<evidence type="ECO:0000256" key="3">
    <source>
        <dbReference type="ARBA" id="ARBA00022679"/>
    </source>
</evidence>
<dbReference type="PANTHER" id="PTHR43289">
    <property type="entry name" value="MITOGEN-ACTIVATED PROTEIN KINASE KINASE KINASE 20-RELATED"/>
    <property type="match status" value="1"/>
</dbReference>
<dbReference type="GO" id="GO:0005524">
    <property type="term" value="F:ATP binding"/>
    <property type="evidence" value="ECO:0007669"/>
    <property type="project" value="UniProtKB-UniRule"/>
</dbReference>
<dbReference type="Pfam" id="PF00069">
    <property type="entry name" value="Pkinase"/>
    <property type="match status" value="1"/>
</dbReference>
<evidence type="ECO:0000259" key="9">
    <source>
        <dbReference type="PROSITE" id="PS50011"/>
    </source>
</evidence>
<dbReference type="InterPro" id="IPR011009">
    <property type="entry name" value="Kinase-like_dom_sf"/>
</dbReference>
<reference evidence="10 11" key="1">
    <citation type="submission" date="2020-05" db="EMBL/GenBank/DDBJ databases">
        <title>Actinomadura verrucosospora NRRL-B18236 (PFL_A860) Genome sequencing and assembly.</title>
        <authorList>
            <person name="Samborskyy M."/>
        </authorList>
    </citation>
    <scope>NUCLEOTIDE SEQUENCE [LARGE SCALE GENOMIC DNA]</scope>
    <source>
        <strain evidence="10 11">NRRL:B18236</strain>
    </source>
</reference>
<dbReference type="EMBL" id="CP053892">
    <property type="protein sequence ID" value="QKG24019.1"/>
    <property type="molecule type" value="Genomic_DNA"/>
</dbReference>
<protein>
    <recommendedName>
        <fullName evidence="1">non-specific serine/threonine protein kinase</fullName>
        <ecNumber evidence="1">2.7.11.1</ecNumber>
    </recommendedName>
</protein>
<feature type="domain" description="Protein kinase" evidence="9">
    <location>
        <begin position="8"/>
        <end position="265"/>
    </location>
</feature>
<dbReference type="SUPFAM" id="SSF56112">
    <property type="entry name" value="Protein kinase-like (PK-like)"/>
    <property type="match status" value="1"/>
</dbReference>
<evidence type="ECO:0000313" key="10">
    <source>
        <dbReference type="EMBL" id="QKG24019.1"/>
    </source>
</evidence>
<dbReference type="PROSITE" id="PS00107">
    <property type="entry name" value="PROTEIN_KINASE_ATP"/>
    <property type="match status" value="1"/>
</dbReference>
<dbReference type="AlphaFoldDB" id="A0A7D3VVR8"/>
<gene>
    <name evidence="10" type="ORF">ACTIVE_5662</name>
</gene>
<evidence type="ECO:0000313" key="11">
    <source>
        <dbReference type="Proteomes" id="UP000501240"/>
    </source>
</evidence>
<dbReference type="PROSITE" id="PS50011">
    <property type="entry name" value="PROTEIN_KINASE_DOM"/>
    <property type="match status" value="1"/>
</dbReference>
<keyword evidence="6 7" id="KW-0067">ATP-binding</keyword>
<dbReference type="InterPro" id="IPR017441">
    <property type="entry name" value="Protein_kinase_ATP_BS"/>
</dbReference>
<dbReference type="SMART" id="SM00220">
    <property type="entry name" value="S_TKc"/>
    <property type="match status" value="1"/>
</dbReference>
<dbReference type="RefSeq" id="WP_173097890.1">
    <property type="nucleotide sequence ID" value="NZ_CP053892.1"/>
</dbReference>
<feature type="compositionally biased region" description="Low complexity" evidence="8">
    <location>
        <begin position="284"/>
        <end position="293"/>
    </location>
</feature>